<evidence type="ECO:0000259" key="1">
    <source>
        <dbReference type="PROSITE" id="PS51819"/>
    </source>
</evidence>
<dbReference type="EMBL" id="MJEH01000002">
    <property type="protein sequence ID" value="OEH94440.1"/>
    <property type="molecule type" value="Genomic_DNA"/>
</dbReference>
<dbReference type="Proteomes" id="UP000095209">
    <property type="component" value="Unassembled WGS sequence"/>
</dbReference>
<dbReference type="Pfam" id="PF00903">
    <property type="entry name" value="Glyoxalase"/>
    <property type="match status" value="1"/>
</dbReference>
<dbReference type="OrthoDB" id="375220at2"/>
<evidence type="ECO:0000313" key="2">
    <source>
        <dbReference type="EMBL" id="OEH94440.1"/>
    </source>
</evidence>
<organism evidence="2 3">
    <name type="scientific">Bacillus solimangrovi</name>
    <dbReference type="NCBI Taxonomy" id="1305675"/>
    <lineage>
        <taxon>Bacteria</taxon>
        <taxon>Bacillati</taxon>
        <taxon>Bacillota</taxon>
        <taxon>Bacilli</taxon>
        <taxon>Bacillales</taxon>
        <taxon>Bacillaceae</taxon>
        <taxon>Bacillus</taxon>
    </lineage>
</organism>
<proteinExistence type="predicted"/>
<accession>A0A1E5LK27</accession>
<dbReference type="Gene3D" id="3.10.180.10">
    <property type="entry name" value="2,3-Dihydroxybiphenyl 1,2-Dioxygenase, domain 1"/>
    <property type="match status" value="1"/>
</dbReference>
<dbReference type="InterPro" id="IPR029068">
    <property type="entry name" value="Glyas_Bleomycin-R_OHBP_Dase"/>
</dbReference>
<dbReference type="STRING" id="1305675.BFG57_08240"/>
<comment type="caution">
    <text evidence="2">The sequence shown here is derived from an EMBL/GenBank/DDBJ whole genome shotgun (WGS) entry which is preliminary data.</text>
</comment>
<feature type="domain" description="VOC" evidence="1">
    <location>
        <begin position="4"/>
        <end position="127"/>
    </location>
</feature>
<name>A0A1E5LK27_9BACI</name>
<dbReference type="RefSeq" id="WP_069715587.1">
    <property type="nucleotide sequence ID" value="NZ_MJEH01000002.1"/>
</dbReference>
<dbReference type="InterPro" id="IPR037523">
    <property type="entry name" value="VOC_core"/>
</dbReference>
<dbReference type="CDD" id="cd06587">
    <property type="entry name" value="VOC"/>
    <property type="match status" value="1"/>
</dbReference>
<protein>
    <submittedName>
        <fullName evidence="2">Fosmidomycin resistance protein</fullName>
    </submittedName>
</protein>
<dbReference type="SUPFAM" id="SSF54593">
    <property type="entry name" value="Glyoxalase/Bleomycin resistance protein/Dihydroxybiphenyl dioxygenase"/>
    <property type="match status" value="1"/>
</dbReference>
<reference evidence="2 3" key="1">
    <citation type="submission" date="2016-08" db="EMBL/GenBank/DDBJ databases">
        <title>Genome of Bacillus solimangrovi GH2-4.</title>
        <authorList>
            <person name="Lim S."/>
            <person name="Kim B.-C."/>
        </authorList>
    </citation>
    <scope>NUCLEOTIDE SEQUENCE [LARGE SCALE GENOMIC DNA]</scope>
    <source>
        <strain evidence="2 3">GH2-4</strain>
    </source>
</reference>
<dbReference type="PROSITE" id="PS51819">
    <property type="entry name" value="VOC"/>
    <property type="match status" value="1"/>
</dbReference>
<evidence type="ECO:0000313" key="3">
    <source>
        <dbReference type="Proteomes" id="UP000095209"/>
    </source>
</evidence>
<gene>
    <name evidence="2" type="ORF">BFG57_08240</name>
</gene>
<sequence length="153" mass="18234">MIQNLYETHLQVKDLDKSIEFFEKLGLKLAHRINERKCAFFFIGNKEQMIGIWEVPEQQEIERRHFAFSVSLDDLSESIKWLKKNEIRLSEDFFGREPIEPIVFAWMPSASVYFYDPDGNDLEFISMLDGDPADIDEMLYLSEWNEFRNKVLK</sequence>
<dbReference type="AlphaFoldDB" id="A0A1E5LK27"/>
<keyword evidence="3" id="KW-1185">Reference proteome</keyword>
<dbReference type="InterPro" id="IPR004360">
    <property type="entry name" value="Glyas_Fos-R_dOase_dom"/>
</dbReference>